<dbReference type="EMBL" id="JBHUDZ010000018">
    <property type="protein sequence ID" value="MFD1605594.1"/>
    <property type="molecule type" value="Genomic_DNA"/>
</dbReference>
<dbReference type="PANTHER" id="PTHR33452:SF1">
    <property type="entry name" value="INNER MEMBRANE PROTEIN YPHA-RELATED"/>
    <property type="match status" value="1"/>
</dbReference>
<comment type="subcellular location">
    <subcellularLocation>
        <location evidence="1">Cell membrane</location>
        <topology evidence="1">Multi-pass membrane protein</topology>
    </subcellularLocation>
</comment>
<dbReference type="InterPro" id="IPR051907">
    <property type="entry name" value="DoxX-like_oxidoreductase"/>
</dbReference>
<keyword evidence="9" id="KW-1185">Reference proteome</keyword>
<feature type="transmembrane region" description="Helical" evidence="7">
    <location>
        <begin position="12"/>
        <end position="30"/>
    </location>
</feature>
<name>A0ABW4HJ29_9FLAO</name>
<feature type="transmembrane region" description="Helical" evidence="7">
    <location>
        <begin position="100"/>
        <end position="121"/>
    </location>
</feature>
<dbReference type="Proteomes" id="UP001597138">
    <property type="component" value="Unassembled WGS sequence"/>
</dbReference>
<protein>
    <submittedName>
        <fullName evidence="8">DoxX family protein</fullName>
    </submittedName>
</protein>
<accession>A0ABW4HJ29</accession>
<keyword evidence="4 7" id="KW-0812">Transmembrane</keyword>
<organism evidence="8 9">
    <name type="scientific">Flavobacterium artemisiae</name>
    <dbReference type="NCBI Taxonomy" id="2126556"/>
    <lineage>
        <taxon>Bacteria</taxon>
        <taxon>Pseudomonadati</taxon>
        <taxon>Bacteroidota</taxon>
        <taxon>Flavobacteriia</taxon>
        <taxon>Flavobacteriales</taxon>
        <taxon>Flavobacteriaceae</taxon>
        <taxon>Flavobacterium</taxon>
    </lineage>
</organism>
<feature type="transmembrane region" description="Helical" evidence="7">
    <location>
        <begin position="42"/>
        <end position="62"/>
    </location>
</feature>
<evidence type="ECO:0000256" key="5">
    <source>
        <dbReference type="ARBA" id="ARBA00022989"/>
    </source>
</evidence>
<comment type="caution">
    <text evidence="8">The sequence shown here is derived from an EMBL/GenBank/DDBJ whole genome shotgun (WGS) entry which is preliminary data.</text>
</comment>
<evidence type="ECO:0000313" key="9">
    <source>
        <dbReference type="Proteomes" id="UP001597138"/>
    </source>
</evidence>
<evidence type="ECO:0000313" key="8">
    <source>
        <dbReference type="EMBL" id="MFD1605594.1"/>
    </source>
</evidence>
<evidence type="ECO:0000256" key="1">
    <source>
        <dbReference type="ARBA" id="ARBA00004651"/>
    </source>
</evidence>
<feature type="transmembrane region" description="Helical" evidence="7">
    <location>
        <begin position="69"/>
        <end position="88"/>
    </location>
</feature>
<reference evidence="9" key="1">
    <citation type="journal article" date="2019" name="Int. J. Syst. Evol. Microbiol.">
        <title>The Global Catalogue of Microorganisms (GCM) 10K type strain sequencing project: providing services to taxonomists for standard genome sequencing and annotation.</title>
        <authorList>
            <consortium name="The Broad Institute Genomics Platform"/>
            <consortium name="The Broad Institute Genome Sequencing Center for Infectious Disease"/>
            <person name="Wu L."/>
            <person name="Ma J."/>
        </authorList>
    </citation>
    <scope>NUCLEOTIDE SEQUENCE [LARGE SCALE GENOMIC DNA]</scope>
    <source>
        <strain evidence="9">CCUG 70865</strain>
    </source>
</reference>
<evidence type="ECO:0000256" key="7">
    <source>
        <dbReference type="SAM" id="Phobius"/>
    </source>
</evidence>
<evidence type="ECO:0000256" key="4">
    <source>
        <dbReference type="ARBA" id="ARBA00022692"/>
    </source>
</evidence>
<comment type="similarity">
    <text evidence="2">Belongs to the DoxX family.</text>
</comment>
<gene>
    <name evidence="8" type="ORF">ACFSC2_22860</name>
</gene>
<dbReference type="InterPro" id="IPR032808">
    <property type="entry name" value="DoxX"/>
</dbReference>
<dbReference type="PANTHER" id="PTHR33452">
    <property type="entry name" value="OXIDOREDUCTASE CATD-RELATED"/>
    <property type="match status" value="1"/>
</dbReference>
<evidence type="ECO:0000256" key="3">
    <source>
        <dbReference type="ARBA" id="ARBA00022475"/>
    </source>
</evidence>
<keyword evidence="3" id="KW-1003">Cell membrane</keyword>
<dbReference type="Pfam" id="PF07681">
    <property type="entry name" value="DoxX"/>
    <property type="match status" value="1"/>
</dbReference>
<proteinExistence type="inferred from homology"/>
<dbReference type="RefSeq" id="WP_379813412.1">
    <property type="nucleotide sequence ID" value="NZ_JBHUDZ010000018.1"/>
</dbReference>
<sequence length="128" mass="13619">MNSKNTDLGLLVLRISVGGLMLFHGVSKILHGISFLVENMGAVGYAVYIGEVLAPLAILLGWRTKIASVIFAINCIVAIAVAHANEIFSISEHGGYALELLGLYLLGSVALFFTGAGKYAVSHTNKWD</sequence>
<keyword evidence="5 7" id="KW-1133">Transmembrane helix</keyword>
<evidence type="ECO:0000256" key="6">
    <source>
        <dbReference type="ARBA" id="ARBA00023136"/>
    </source>
</evidence>
<evidence type="ECO:0000256" key="2">
    <source>
        <dbReference type="ARBA" id="ARBA00006679"/>
    </source>
</evidence>
<keyword evidence="6 7" id="KW-0472">Membrane</keyword>